<feature type="compositionally biased region" description="Low complexity" evidence="6">
    <location>
        <begin position="182"/>
        <end position="199"/>
    </location>
</feature>
<dbReference type="PROSITE" id="PS51005">
    <property type="entry name" value="NAC"/>
    <property type="match status" value="1"/>
</dbReference>
<evidence type="ECO:0000256" key="5">
    <source>
        <dbReference type="ARBA" id="ARBA00023242"/>
    </source>
</evidence>
<dbReference type="InterPro" id="IPR036093">
    <property type="entry name" value="NAC_dom_sf"/>
</dbReference>
<feature type="compositionally biased region" description="Polar residues" evidence="6">
    <location>
        <begin position="276"/>
        <end position="288"/>
    </location>
</feature>
<keyword evidence="4" id="KW-0804">Transcription</keyword>
<dbReference type="GO" id="GO:0003677">
    <property type="term" value="F:DNA binding"/>
    <property type="evidence" value="ECO:0007669"/>
    <property type="project" value="UniProtKB-KW"/>
</dbReference>
<evidence type="ECO:0000259" key="7">
    <source>
        <dbReference type="PROSITE" id="PS51005"/>
    </source>
</evidence>
<name>A0A9Q0JBP1_9ROSI</name>
<dbReference type="GO" id="GO:0005634">
    <property type="term" value="C:nucleus"/>
    <property type="evidence" value="ECO:0007669"/>
    <property type="project" value="UniProtKB-SubCell"/>
</dbReference>
<keyword evidence="9" id="KW-1185">Reference proteome</keyword>
<evidence type="ECO:0000256" key="6">
    <source>
        <dbReference type="SAM" id="MobiDB-lite"/>
    </source>
</evidence>
<feature type="region of interest" description="Disordered" evidence="6">
    <location>
        <begin position="258"/>
        <end position="313"/>
    </location>
</feature>
<dbReference type="EMBL" id="JAKUCV010004572">
    <property type="protein sequence ID" value="KAJ4834945.1"/>
    <property type="molecule type" value="Genomic_DNA"/>
</dbReference>
<keyword evidence="5" id="KW-0539">Nucleus</keyword>
<evidence type="ECO:0000313" key="9">
    <source>
        <dbReference type="Proteomes" id="UP001141552"/>
    </source>
</evidence>
<sequence>MGTENKEEREKGTMVDHLHQPSCMVVPVGSLFRPSITELAGYYLYRQLHGQLQPLDMALIQHHDIYREEPWEIWDSCRHSLASLAPFWSDPEHVYFFATWKHKSPTDKRKLRVNHGGGTWHGETGGTTTEILIHGTLNKAFAGEKKFTYKNPSYTGRTWTLTEYSLDPQAEPNSVICRINGTKKSSSSTKRKSSSSTSTRNKKRTKVINVHDEGCSSQLSSPPILENSNNINHHDDYHQCIGSCSPSAVHHQEDLGFSAPLPLLHSPPDHHHQEESLSANEDPSSQLTPVPDGSIPDDDDHPREGEEEEEMRFSPLSIDALEHLDWSLFPDLCFNPDTDLDDKPVAASPSLHPSSPPLHSQHQEASKLIEVTGKSNNAEELLQKGQDSLSICDINIPLDTEFLSSAAAAAAFDDDRYIDKFGSHFGHDIPALPMLSCA</sequence>
<evidence type="ECO:0000256" key="2">
    <source>
        <dbReference type="ARBA" id="ARBA00023015"/>
    </source>
</evidence>
<keyword evidence="2" id="KW-0805">Transcription regulation</keyword>
<dbReference type="AlphaFoldDB" id="A0A9Q0JBP1"/>
<feature type="compositionally biased region" description="Low complexity" evidence="6">
    <location>
        <begin position="348"/>
        <end position="360"/>
    </location>
</feature>
<dbReference type="PANTHER" id="PTHR31989">
    <property type="entry name" value="NAC DOMAIN-CONTAINING PROTEIN 82-RELATED"/>
    <property type="match status" value="1"/>
</dbReference>
<keyword evidence="3" id="KW-0238">DNA-binding</keyword>
<comment type="subcellular location">
    <subcellularLocation>
        <location evidence="1">Nucleus</location>
    </subcellularLocation>
</comment>
<dbReference type="InterPro" id="IPR003441">
    <property type="entry name" value="NAC-dom"/>
</dbReference>
<feature type="domain" description="NAC" evidence="7">
    <location>
        <begin position="26"/>
        <end position="182"/>
    </location>
</feature>
<dbReference type="GO" id="GO:0006355">
    <property type="term" value="P:regulation of DNA-templated transcription"/>
    <property type="evidence" value="ECO:0007669"/>
    <property type="project" value="InterPro"/>
</dbReference>
<feature type="region of interest" description="Disordered" evidence="6">
    <location>
        <begin position="340"/>
        <end position="365"/>
    </location>
</feature>
<feature type="region of interest" description="Disordered" evidence="6">
    <location>
        <begin position="178"/>
        <end position="230"/>
    </location>
</feature>
<evidence type="ECO:0000256" key="4">
    <source>
        <dbReference type="ARBA" id="ARBA00023163"/>
    </source>
</evidence>
<feature type="compositionally biased region" description="Acidic residues" evidence="6">
    <location>
        <begin position="295"/>
        <end position="310"/>
    </location>
</feature>
<dbReference type="Proteomes" id="UP001141552">
    <property type="component" value="Unassembled WGS sequence"/>
</dbReference>
<evidence type="ECO:0000313" key="8">
    <source>
        <dbReference type="EMBL" id="KAJ4834945.1"/>
    </source>
</evidence>
<evidence type="ECO:0000256" key="1">
    <source>
        <dbReference type="ARBA" id="ARBA00004123"/>
    </source>
</evidence>
<dbReference type="SUPFAM" id="SSF101941">
    <property type="entry name" value="NAC domain"/>
    <property type="match status" value="1"/>
</dbReference>
<proteinExistence type="predicted"/>
<reference evidence="8" key="1">
    <citation type="submission" date="2022-02" db="EMBL/GenBank/DDBJ databases">
        <authorList>
            <person name="Henning P.M."/>
            <person name="McCubbin A.G."/>
            <person name="Shore J.S."/>
        </authorList>
    </citation>
    <scope>NUCLEOTIDE SEQUENCE</scope>
    <source>
        <strain evidence="8">F60SS</strain>
        <tissue evidence="8">Leaves</tissue>
    </source>
</reference>
<reference evidence="8" key="2">
    <citation type="journal article" date="2023" name="Plants (Basel)">
        <title>Annotation of the Turnera subulata (Passifloraceae) Draft Genome Reveals the S-Locus Evolved after the Divergence of Turneroideae from Passifloroideae in a Stepwise Manner.</title>
        <authorList>
            <person name="Henning P.M."/>
            <person name="Roalson E.H."/>
            <person name="Mir W."/>
            <person name="McCubbin A.G."/>
            <person name="Shore J.S."/>
        </authorList>
    </citation>
    <scope>NUCLEOTIDE SEQUENCE</scope>
    <source>
        <strain evidence="8">F60SS</strain>
    </source>
</reference>
<feature type="compositionally biased region" description="Polar residues" evidence="6">
    <location>
        <begin position="215"/>
        <end position="230"/>
    </location>
</feature>
<dbReference type="Pfam" id="PF02365">
    <property type="entry name" value="NAM"/>
    <property type="match status" value="1"/>
</dbReference>
<comment type="caution">
    <text evidence="8">The sequence shown here is derived from an EMBL/GenBank/DDBJ whole genome shotgun (WGS) entry which is preliminary data.</text>
</comment>
<organism evidence="8 9">
    <name type="scientific">Turnera subulata</name>
    <dbReference type="NCBI Taxonomy" id="218843"/>
    <lineage>
        <taxon>Eukaryota</taxon>
        <taxon>Viridiplantae</taxon>
        <taxon>Streptophyta</taxon>
        <taxon>Embryophyta</taxon>
        <taxon>Tracheophyta</taxon>
        <taxon>Spermatophyta</taxon>
        <taxon>Magnoliopsida</taxon>
        <taxon>eudicotyledons</taxon>
        <taxon>Gunneridae</taxon>
        <taxon>Pentapetalae</taxon>
        <taxon>rosids</taxon>
        <taxon>fabids</taxon>
        <taxon>Malpighiales</taxon>
        <taxon>Passifloraceae</taxon>
        <taxon>Turnera</taxon>
    </lineage>
</organism>
<protein>
    <recommendedName>
        <fullName evidence="7">NAC domain-containing protein</fullName>
    </recommendedName>
</protein>
<dbReference type="Gene3D" id="2.170.150.80">
    <property type="entry name" value="NAC domain"/>
    <property type="match status" value="1"/>
</dbReference>
<accession>A0A9Q0JBP1</accession>
<evidence type="ECO:0000256" key="3">
    <source>
        <dbReference type="ARBA" id="ARBA00023125"/>
    </source>
</evidence>
<gene>
    <name evidence="8" type="ORF">Tsubulata_021469</name>
</gene>